<evidence type="ECO:0000256" key="1">
    <source>
        <dbReference type="ARBA" id="ARBA00022630"/>
    </source>
</evidence>
<evidence type="ECO:0000313" key="6">
    <source>
        <dbReference type="Proteomes" id="UP000576969"/>
    </source>
</evidence>
<dbReference type="Pfam" id="PF00441">
    <property type="entry name" value="Acyl-CoA_dh_1"/>
    <property type="match status" value="1"/>
</dbReference>
<keyword evidence="6" id="KW-1185">Reference proteome</keyword>
<dbReference type="AlphaFoldDB" id="A0A7Y9KGT3"/>
<gene>
    <name evidence="5" type="ORF">BJ991_000845</name>
</gene>
<dbReference type="Gene3D" id="1.20.140.10">
    <property type="entry name" value="Butyryl-CoA Dehydrogenase, subunit A, domain 3"/>
    <property type="match status" value="1"/>
</dbReference>
<evidence type="ECO:0000259" key="4">
    <source>
        <dbReference type="Pfam" id="PF00441"/>
    </source>
</evidence>
<keyword evidence="1" id="KW-0285">Flavoprotein</keyword>
<dbReference type="InterPro" id="IPR009075">
    <property type="entry name" value="AcylCo_DH/oxidase_C"/>
</dbReference>
<keyword evidence="3" id="KW-0560">Oxidoreductase</keyword>
<dbReference type="InterPro" id="IPR036250">
    <property type="entry name" value="AcylCo_DH-like_C"/>
</dbReference>
<dbReference type="PANTHER" id="PTHR43884">
    <property type="entry name" value="ACYL-COA DEHYDROGENASE"/>
    <property type="match status" value="1"/>
</dbReference>
<sequence>MNSSLASEAVDVGDVLRESIAASGGLDLLRKAGDDLAVREQAGSIFEAMGLWDVRPLADQLELEVAASASRSAGFFAVPYPVAERLAAPASGGATAIVGGSSPALVSHGDLPLAWTGVALDGRIRRLLPQRPQVLGTMLAPFAVRMSADSTEERSPATAALAVTLQAWWLLGLLEHAVEDTVRYTREREQFGRRLITFQGVGFQLADMAVALESLEELAKYTVWRLSVDRDEALVDALALRSAVQQSAGTILRGAHQLHGAMGFTDEVDVSWLSRAAQTALRLPEDRHALAGRLLAAIERDGWREFGHVGDTPTSPPSSPH</sequence>
<dbReference type="GO" id="GO:0003995">
    <property type="term" value="F:acyl-CoA dehydrogenase activity"/>
    <property type="evidence" value="ECO:0007669"/>
    <property type="project" value="TreeGrafter"/>
</dbReference>
<proteinExistence type="predicted"/>
<comment type="caution">
    <text evidence="5">The sequence shown here is derived from an EMBL/GenBank/DDBJ whole genome shotgun (WGS) entry which is preliminary data.</text>
</comment>
<reference evidence="5 6" key="1">
    <citation type="submission" date="2020-07" db="EMBL/GenBank/DDBJ databases">
        <title>Sequencing the genomes of 1000 actinobacteria strains.</title>
        <authorList>
            <person name="Klenk H.-P."/>
        </authorList>
    </citation>
    <scope>NUCLEOTIDE SEQUENCE [LARGE SCALE GENOMIC DNA]</scope>
    <source>
        <strain evidence="5 6">DSM 24662</strain>
    </source>
</reference>
<evidence type="ECO:0000313" key="5">
    <source>
        <dbReference type="EMBL" id="NYE18817.1"/>
    </source>
</evidence>
<keyword evidence="2" id="KW-0274">FAD</keyword>
<accession>A0A7Y9KGT3</accession>
<feature type="domain" description="Acyl-CoA dehydrogenase/oxidase C-terminal" evidence="4">
    <location>
        <begin position="167"/>
        <end position="279"/>
    </location>
</feature>
<dbReference type="PANTHER" id="PTHR43884:SF20">
    <property type="entry name" value="ACYL-COA DEHYDROGENASE FADE28"/>
    <property type="match status" value="1"/>
</dbReference>
<dbReference type="Proteomes" id="UP000576969">
    <property type="component" value="Unassembled WGS sequence"/>
</dbReference>
<dbReference type="RefSeq" id="WP_179487744.1">
    <property type="nucleotide sequence ID" value="NZ_JACCBV010000001.1"/>
</dbReference>
<name>A0A7Y9KGT3_9MICO</name>
<evidence type="ECO:0000256" key="3">
    <source>
        <dbReference type="ARBA" id="ARBA00023002"/>
    </source>
</evidence>
<dbReference type="EMBL" id="JACCBV010000001">
    <property type="protein sequence ID" value="NYE18817.1"/>
    <property type="molecule type" value="Genomic_DNA"/>
</dbReference>
<protein>
    <recommendedName>
        <fullName evidence="4">Acyl-CoA dehydrogenase/oxidase C-terminal domain-containing protein</fullName>
    </recommendedName>
</protein>
<evidence type="ECO:0000256" key="2">
    <source>
        <dbReference type="ARBA" id="ARBA00022827"/>
    </source>
</evidence>
<dbReference type="SUPFAM" id="SSF47203">
    <property type="entry name" value="Acyl-CoA dehydrogenase C-terminal domain-like"/>
    <property type="match status" value="1"/>
</dbReference>
<organism evidence="5 6">
    <name type="scientific">Microbacterium immunditiarum</name>
    <dbReference type="NCBI Taxonomy" id="337480"/>
    <lineage>
        <taxon>Bacteria</taxon>
        <taxon>Bacillati</taxon>
        <taxon>Actinomycetota</taxon>
        <taxon>Actinomycetes</taxon>
        <taxon>Micrococcales</taxon>
        <taxon>Microbacteriaceae</taxon>
        <taxon>Microbacterium</taxon>
    </lineage>
</organism>